<feature type="transmembrane region" description="Helical" evidence="5">
    <location>
        <begin position="247"/>
        <end position="269"/>
    </location>
</feature>
<evidence type="ECO:0000256" key="1">
    <source>
        <dbReference type="ARBA" id="ARBA00004370"/>
    </source>
</evidence>
<keyword evidence="4 5" id="KW-0472">Membrane</keyword>
<dbReference type="AlphaFoldDB" id="A0A814GGM0"/>
<organism evidence="7 8">
    <name type="scientific">Adineta steineri</name>
    <dbReference type="NCBI Taxonomy" id="433720"/>
    <lineage>
        <taxon>Eukaryota</taxon>
        <taxon>Metazoa</taxon>
        <taxon>Spiralia</taxon>
        <taxon>Gnathifera</taxon>
        <taxon>Rotifera</taxon>
        <taxon>Eurotatoria</taxon>
        <taxon>Bdelloidea</taxon>
        <taxon>Adinetida</taxon>
        <taxon>Adinetidae</taxon>
        <taxon>Adineta</taxon>
    </lineage>
</organism>
<evidence type="ECO:0000256" key="3">
    <source>
        <dbReference type="ARBA" id="ARBA00022989"/>
    </source>
</evidence>
<dbReference type="Proteomes" id="UP000663832">
    <property type="component" value="Unassembled WGS sequence"/>
</dbReference>
<feature type="transmembrane region" description="Helical" evidence="5">
    <location>
        <begin position="290"/>
        <end position="313"/>
    </location>
</feature>
<dbReference type="EMBL" id="CAJNOM010000078">
    <property type="protein sequence ID" value="CAF0996127.1"/>
    <property type="molecule type" value="Genomic_DNA"/>
</dbReference>
<feature type="transmembrane region" description="Helical" evidence="5">
    <location>
        <begin position="191"/>
        <end position="211"/>
    </location>
</feature>
<evidence type="ECO:0000256" key="2">
    <source>
        <dbReference type="ARBA" id="ARBA00022692"/>
    </source>
</evidence>
<feature type="transmembrane region" description="Helical" evidence="5">
    <location>
        <begin position="53"/>
        <end position="74"/>
    </location>
</feature>
<gene>
    <name evidence="7" type="ORF">QVE165_LOCUS14670</name>
</gene>
<dbReference type="PROSITE" id="PS50262">
    <property type="entry name" value="G_PROTEIN_RECEP_F1_2"/>
    <property type="match status" value="1"/>
</dbReference>
<protein>
    <recommendedName>
        <fullName evidence="6">G-protein coupled receptors family 1 profile domain-containing protein</fullName>
    </recommendedName>
</protein>
<feature type="transmembrane region" description="Helical" evidence="5">
    <location>
        <begin position="86"/>
        <end position="109"/>
    </location>
</feature>
<name>A0A814GGM0_9BILA</name>
<evidence type="ECO:0000313" key="8">
    <source>
        <dbReference type="Proteomes" id="UP000663832"/>
    </source>
</evidence>
<reference evidence="7" key="1">
    <citation type="submission" date="2021-02" db="EMBL/GenBank/DDBJ databases">
        <authorList>
            <person name="Nowell W R."/>
        </authorList>
    </citation>
    <scope>NUCLEOTIDE SEQUENCE</scope>
</reference>
<evidence type="ECO:0000313" key="7">
    <source>
        <dbReference type="EMBL" id="CAF0996127.1"/>
    </source>
</evidence>
<dbReference type="OrthoDB" id="10003740at2759"/>
<comment type="caution">
    <text evidence="7">The sequence shown here is derived from an EMBL/GenBank/DDBJ whole genome shotgun (WGS) entry which is preliminary data.</text>
</comment>
<evidence type="ECO:0000259" key="6">
    <source>
        <dbReference type="PROSITE" id="PS50262"/>
    </source>
</evidence>
<feature type="transmembrane region" description="Helical" evidence="5">
    <location>
        <begin position="129"/>
        <end position="147"/>
    </location>
</feature>
<accession>A0A814GGM0</accession>
<dbReference type="GO" id="GO:0016020">
    <property type="term" value="C:membrane"/>
    <property type="evidence" value="ECO:0007669"/>
    <property type="project" value="UniProtKB-SubCell"/>
</dbReference>
<dbReference type="Gene3D" id="1.20.1070.10">
    <property type="entry name" value="Rhodopsin 7-helix transmembrane proteins"/>
    <property type="match status" value="1"/>
</dbReference>
<sequence>MPSMASGRFVFRRLSSTTTISNISNEILFEIPSLDDDQTIVITSPTINLIYKVFFPCLIFIGTCGSIMSLKCLYAQRFRNNNSTYMFFFLIALVDLAILYTGALRLLVLALTEFDVRSTSLFICRAHRFTTYFLLQLSSSLLALMTLDRARKTLSMLPPLKKAITTLRSTQLLTNSDNHTLRNTFLKQSKILWITCFVVLLLLILDSHFFYCTGYQHGKIKHRIICQSVAHNLHCRRYWLLYLWFDAFLYSYLPMLIIMICNVRLVIYLKQQRKRRLALISSTIHLSNNHRITFSVILMSILFLIFSVPVAFLEQFEYKLHHYKYFHHCLAIAYLAMYLNHTISFFLFLFGTHFRQSVKELIWAQATGLPRSNTTLFALVPK</sequence>
<evidence type="ECO:0000256" key="5">
    <source>
        <dbReference type="SAM" id="Phobius"/>
    </source>
</evidence>
<feature type="transmembrane region" description="Helical" evidence="5">
    <location>
        <begin position="325"/>
        <end position="350"/>
    </location>
</feature>
<keyword evidence="8" id="KW-1185">Reference proteome</keyword>
<dbReference type="InterPro" id="IPR052954">
    <property type="entry name" value="GPCR-Ligand_Int"/>
</dbReference>
<keyword evidence="2 5" id="KW-0812">Transmembrane</keyword>
<dbReference type="PANTHER" id="PTHR46641">
    <property type="entry name" value="FMRFAMIDE RECEPTOR-RELATED"/>
    <property type="match status" value="1"/>
</dbReference>
<comment type="subcellular location">
    <subcellularLocation>
        <location evidence="1">Membrane</location>
    </subcellularLocation>
</comment>
<evidence type="ECO:0000256" key="4">
    <source>
        <dbReference type="ARBA" id="ARBA00023136"/>
    </source>
</evidence>
<proteinExistence type="predicted"/>
<feature type="domain" description="G-protein coupled receptors family 1 profile" evidence="6">
    <location>
        <begin position="65"/>
        <end position="348"/>
    </location>
</feature>
<dbReference type="InterPro" id="IPR017452">
    <property type="entry name" value="GPCR_Rhodpsn_7TM"/>
</dbReference>
<keyword evidence="3 5" id="KW-1133">Transmembrane helix</keyword>
<dbReference type="SUPFAM" id="SSF81321">
    <property type="entry name" value="Family A G protein-coupled receptor-like"/>
    <property type="match status" value="1"/>
</dbReference>